<keyword evidence="3" id="KW-0175">Coiled coil</keyword>
<reference evidence="6 7" key="3">
    <citation type="journal article" date="2015" name="Genome Announc.">
        <title>Draft Genome Sequence of the Archiascomycetous Yeast Saitoella complicata.</title>
        <authorList>
            <person name="Yamauchi K."/>
            <person name="Kondo S."/>
            <person name="Hamamoto M."/>
            <person name="Takahashi Y."/>
            <person name="Ogura Y."/>
            <person name="Hayashi T."/>
            <person name="Nishida H."/>
        </authorList>
    </citation>
    <scope>NUCLEOTIDE SEQUENCE [LARGE SCALE GENOMIC DNA]</scope>
    <source>
        <strain evidence="6 7">NRRL Y-17804</strain>
    </source>
</reference>
<evidence type="ECO:0000313" key="7">
    <source>
        <dbReference type="Proteomes" id="UP000033140"/>
    </source>
</evidence>
<dbReference type="InterPro" id="IPR046347">
    <property type="entry name" value="bZIP_sf"/>
</dbReference>
<dbReference type="InterPro" id="IPR050936">
    <property type="entry name" value="AP-1-like"/>
</dbReference>
<keyword evidence="2" id="KW-0539">Nucleus</keyword>
<name>A0A0E9NQV7_SAICN</name>
<dbReference type="Pfam" id="PF00170">
    <property type="entry name" value="bZIP_1"/>
    <property type="match status" value="1"/>
</dbReference>
<dbReference type="Gene3D" id="1.20.5.170">
    <property type="match status" value="1"/>
</dbReference>
<protein>
    <recommendedName>
        <fullName evidence="5">BZIP domain-containing protein</fullName>
    </recommendedName>
</protein>
<dbReference type="SUPFAM" id="SSF57959">
    <property type="entry name" value="Leucine zipper domain"/>
    <property type="match status" value="1"/>
</dbReference>
<dbReference type="EMBL" id="BACD03000062">
    <property type="protein sequence ID" value="GAO52178.1"/>
    <property type="molecule type" value="Genomic_DNA"/>
</dbReference>
<comment type="subcellular location">
    <subcellularLocation>
        <location evidence="1">Nucleus</location>
    </subcellularLocation>
</comment>
<gene>
    <name evidence="6" type="ORF">G7K_6261-t1</name>
</gene>
<dbReference type="CDD" id="cd14688">
    <property type="entry name" value="bZIP_YAP"/>
    <property type="match status" value="1"/>
</dbReference>
<dbReference type="PANTHER" id="PTHR40621:SF9">
    <property type="entry name" value="MEAB PROTEIN"/>
    <property type="match status" value="1"/>
</dbReference>
<feature type="region of interest" description="Disordered" evidence="4">
    <location>
        <begin position="52"/>
        <end position="98"/>
    </location>
</feature>
<evidence type="ECO:0000256" key="1">
    <source>
        <dbReference type="ARBA" id="ARBA00004123"/>
    </source>
</evidence>
<feature type="coiled-coil region" evidence="3">
    <location>
        <begin position="107"/>
        <end position="141"/>
    </location>
</feature>
<reference evidence="6 7" key="2">
    <citation type="journal article" date="2014" name="J. Gen. Appl. Microbiol.">
        <title>The early diverging ascomycetous budding yeast Saitoella complicata has three histone deacetylases belonging to the Clr6, Hos2, and Rpd3 lineages.</title>
        <authorList>
            <person name="Nishida H."/>
            <person name="Matsumoto T."/>
            <person name="Kondo S."/>
            <person name="Hamamoto M."/>
            <person name="Yoshikawa H."/>
        </authorList>
    </citation>
    <scope>NUCLEOTIDE SEQUENCE [LARGE SCALE GENOMIC DNA]</scope>
    <source>
        <strain evidence="6 7">NRRL Y-17804</strain>
    </source>
</reference>
<keyword evidence="7" id="KW-1185">Reference proteome</keyword>
<proteinExistence type="predicted"/>
<dbReference type="GO" id="GO:0090575">
    <property type="term" value="C:RNA polymerase II transcription regulator complex"/>
    <property type="evidence" value="ECO:0007669"/>
    <property type="project" value="TreeGrafter"/>
</dbReference>
<dbReference type="STRING" id="698492.A0A0E9NQV7"/>
<feature type="compositionally biased region" description="Basic and acidic residues" evidence="4">
    <location>
        <begin position="84"/>
        <end position="93"/>
    </location>
</feature>
<reference evidence="6 7" key="1">
    <citation type="journal article" date="2011" name="J. Gen. Appl. Microbiol.">
        <title>Draft genome sequencing of the enigmatic yeast Saitoella complicata.</title>
        <authorList>
            <person name="Nishida H."/>
            <person name="Hamamoto M."/>
            <person name="Sugiyama J."/>
        </authorList>
    </citation>
    <scope>NUCLEOTIDE SEQUENCE [LARGE SCALE GENOMIC DNA]</scope>
    <source>
        <strain evidence="6 7">NRRL Y-17804</strain>
    </source>
</reference>
<dbReference type="PROSITE" id="PS00036">
    <property type="entry name" value="BZIP_BASIC"/>
    <property type="match status" value="1"/>
</dbReference>
<organism evidence="6 7">
    <name type="scientific">Saitoella complicata (strain BCRC 22490 / CBS 7301 / JCM 7358 / NBRC 10748 / NRRL Y-17804)</name>
    <dbReference type="NCBI Taxonomy" id="698492"/>
    <lineage>
        <taxon>Eukaryota</taxon>
        <taxon>Fungi</taxon>
        <taxon>Dikarya</taxon>
        <taxon>Ascomycota</taxon>
        <taxon>Taphrinomycotina</taxon>
        <taxon>Taphrinomycotina incertae sedis</taxon>
        <taxon>Saitoella</taxon>
    </lineage>
</organism>
<feature type="compositionally biased region" description="Basic residues" evidence="4">
    <location>
        <begin position="70"/>
        <end position="81"/>
    </location>
</feature>
<evidence type="ECO:0000313" key="6">
    <source>
        <dbReference type="EMBL" id="GAO52178.1"/>
    </source>
</evidence>
<evidence type="ECO:0000259" key="5">
    <source>
        <dbReference type="PROSITE" id="PS00036"/>
    </source>
</evidence>
<dbReference type="Proteomes" id="UP000033140">
    <property type="component" value="Unassembled WGS sequence"/>
</dbReference>
<dbReference type="GO" id="GO:0001228">
    <property type="term" value="F:DNA-binding transcription activator activity, RNA polymerase II-specific"/>
    <property type="evidence" value="ECO:0007669"/>
    <property type="project" value="TreeGrafter"/>
</dbReference>
<dbReference type="AlphaFoldDB" id="A0A0E9NQV7"/>
<dbReference type="PANTHER" id="PTHR40621">
    <property type="entry name" value="TRANSCRIPTION FACTOR KAPC-RELATED"/>
    <property type="match status" value="1"/>
</dbReference>
<evidence type="ECO:0000256" key="3">
    <source>
        <dbReference type="SAM" id="Coils"/>
    </source>
</evidence>
<feature type="domain" description="BZIP" evidence="5">
    <location>
        <begin position="88"/>
        <end position="102"/>
    </location>
</feature>
<accession>A0A0E9NQV7</accession>
<sequence>MWGPYVFSQSVTPTTASGAVNGRYYHPFGFELRSVGSLTSNMSAPYYNPAPSTLADMPSPTLSEAAGQPIRKKSKAGRKPIYHTAEERRDRNRASQAAFRHRKNAYVANLERTVLQLAQIAEQYQHEAKRANDQLAVLRSQRLLESTPISPVSNKEFDFDFGLDGVGDAHDTGDVHSGHPSSSISTPITTTTTIAGDVSAVMDTLTEIPPIENSGYKYVAGMLDLEDIISGQVVPSP</sequence>
<dbReference type="GO" id="GO:0000976">
    <property type="term" value="F:transcription cis-regulatory region binding"/>
    <property type="evidence" value="ECO:0007669"/>
    <property type="project" value="InterPro"/>
</dbReference>
<comment type="caution">
    <text evidence="6">The sequence shown here is derived from an EMBL/GenBank/DDBJ whole genome shotgun (WGS) entry which is preliminary data.</text>
</comment>
<dbReference type="InterPro" id="IPR004827">
    <property type="entry name" value="bZIP"/>
</dbReference>
<evidence type="ECO:0000256" key="2">
    <source>
        <dbReference type="ARBA" id="ARBA00023242"/>
    </source>
</evidence>
<evidence type="ECO:0000256" key="4">
    <source>
        <dbReference type="SAM" id="MobiDB-lite"/>
    </source>
</evidence>